<keyword evidence="2 5" id="KW-0812">Transmembrane</keyword>
<dbReference type="GO" id="GO:0005230">
    <property type="term" value="F:extracellular ligand-gated monoatomic ion channel activity"/>
    <property type="evidence" value="ECO:0007669"/>
    <property type="project" value="InterPro"/>
</dbReference>
<evidence type="ECO:0000313" key="9">
    <source>
        <dbReference type="Proteomes" id="UP001176961"/>
    </source>
</evidence>
<proteinExistence type="inferred from homology"/>
<accession>A0AA36MIM3</accession>
<feature type="signal peptide" evidence="5">
    <location>
        <begin position="1"/>
        <end position="18"/>
    </location>
</feature>
<feature type="chain" id="PRO_5041481451" evidence="5">
    <location>
        <begin position="19"/>
        <end position="414"/>
    </location>
</feature>
<keyword evidence="5" id="KW-0813">Transport</keyword>
<evidence type="ECO:0000256" key="4">
    <source>
        <dbReference type="ARBA" id="ARBA00023136"/>
    </source>
</evidence>
<dbReference type="SUPFAM" id="SSF63712">
    <property type="entry name" value="Nicotinic receptor ligand binding domain-like"/>
    <property type="match status" value="1"/>
</dbReference>
<feature type="transmembrane region" description="Helical" evidence="5">
    <location>
        <begin position="289"/>
        <end position="312"/>
    </location>
</feature>
<comment type="similarity">
    <text evidence="5">Belongs to the ligand-gated ion channel (TC 1.A.9) family.</text>
</comment>
<dbReference type="GO" id="GO:0004888">
    <property type="term" value="F:transmembrane signaling receptor activity"/>
    <property type="evidence" value="ECO:0007669"/>
    <property type="project" value="InterPro"/>
</dbReference>
<dbReference type="InterPro" id="IPR006201">
    <property type="entry name" value="Neur_channel"/>
</dbReference>
<dbReference type="SUPFAM" id="SSF90112">
    <property type="entry name" value="Neurotransmitter-gated ion-channel transmembrane pore"/>
    <property type="match status" value="1"/>
</dbReference>
<evidence type="ECO:0000259" key="7">
    <source>
        <dbReference type="Pfam" id="PF02932"/>
    </source>
</evidence>
<organism evidence="8 9">
    <name type="scientific">Cylicocyclus nassatus</name>
    <name type="common">Nematode worm</name>
    <dbReference type="NCBI Taxonomy" id="53992"/>
    <lineage>
        <taxon>Eukaryota</taxon>
        <taxon>Metazoa</taxon>
        <taxon>Ecdysozoa</taxon>
        <taxon>Nematoda</taxon>
        <taxon>Chromadorea</taxon>
        <taxon>Rhabditida</taxon>
        <taxon>Rhabditina</taxon>
        <taxon>Rhabditomorpha</taxon>
        <taxon>Strongyloidea</taxon>
        <taxon>Strongylidae</taxon>
        <taxon>Cylicocyclus</taxon>
    </lineage>
</organism>
<dbReference type="InterPro" id="IPR038050">
    <property type="entry name" value="Neuro_actylchol_rec"/>
</dbReference>
<gene>
    <name evidence="8" type="ORF">CYNAS_LOCUS22385</name>
</gene>
<dbReference type="PRINTS" id="PR00252">
    <property type="entry name" value="NRIONCHANNEL"/>
</dbReference>
<name>A0AA36MIM3_CYLNA</name>
<dbReference type="EMBL" id="CATQJL010000326">
    <property type="protein sequence ID" value="CAJ0610402.1"/>
    <property type="molecule type" value="Genomic_DNA"/>
</dbReference>
<keyword evidence="9" id="KW-1185">Reference proteome</keyword>
<keyword evidence="5" id="KW-0407">Ion channel</keyword>
<comment type="subcellular location">
    <subcellularLocation>
        <location evidence="1">Membrane</location>
        <topology evidence="1">Multi-pass membrane protein</topology>
    </subcellularLocation>
</comment>
<dbReference type="InterPro" id="IPR036734">
    <property type="entry name" value="Neur_chan_lig-bd_sf"/>
</dbReference>
<keyword evidence="5" id="KW-0732">Signal</keyword>
<dbReference type="AlphaFoldDB" id="A0AA36MIM3"/>
<comment type="caution">
    <text evidence="8">The sequence shown here is derived from an EMBL/GenBank/DDBJ whole genome shotgun (WGS) entry which is preliminary data.</text>
</comment>
<protein>
    <submittedName>
        <fullName evidence="8">Uncharacterized protein</fullName>
    </submittedName>
</protein>
<dbReference type="FunFam" id="1.20.58.390:FF:000081">
    <property type="entry name" value="Proton-gated ion channel subunit pbo-5"/>
    <property type="match status" value="1"/>
</dbReference>
<evidence type="ECO:0000313" key="8">
    <source>
        <dbReference type="EMBL" id="CAJ0610402.1"/>
    </source>
</evidence>
<reference evidence="8" key="1">
    <citation type="submission" date="2023-07" db="EMBL/GenBank/DDBJ databases">
        <authorList>
            <consortium name="CYATHOMIX"/>
        </authorList>
    </citation>
    <scope>NUCLEOTIDE SEQUENCE</scope>
    <source>
        <strain evidence="8">N/A</strain>
    </source>
</reference>
<feature type="transmembrane region" description="Helical" evidence="5">
    <location>
        <begin position="371"/>
        <end position="389"/>
    </location>
</feature>
<dbReference type="InterPro" id="IPR006202">
    <property type="entry name" value="Neur_chan_lig-bd"/>
</dbReference>
<evidence type="ECO:0000256" key="1">
    <source>
        <dbReference type="ARBA" id="ARBA00004141"/>
    </source>
</evidence>
<dbReference type="Pfam" id="PF02931">
    <property type="entry name" value="Neur_chan_LBD"/>
    <property type="match status" value="1"/>
</dbReference>
<dbReference type="Gene3D" id="2.70.170.10">
    <property type="entry name" value="Neurotransmitter-gated ion-channel ligand-binding domain"/>
    <property type="match status" value="1"/>
</dbReference>
<feature type="domain" description="Neurotransmitter-gated ion-channel transmembrane" evidence="7">
    <location>
        <begin position="256"/>
        <end position="318"/>
    </location>
</feature>
<dbReference type="FunFam" id="2.70.170.10:FF:000028">
    <property type="entry name" value="AcetylCholine Receptor"/>
    <property type="match status" value="1"/>
</dbReference>
<dbReference type="PROSITE" id="PS00236">
    <property type="entry name" value="NEUROTR_ION_CHANNEL"/>
    <property type="match status" value="1"/>
</dbReference>
<keyword evidence="5" id="KW-0406">Ion transport</keyword>
<dbReference type="InterPro" id="IPR018000">
    <property type="entry name" value="Neurotransmitter_ion_chnl_CS"/>
</dbReference>
<dbReference type="Pfam" id="PF02932">
    <property type="entry name" value="Neur_chan_memb"/>
    <property type="match status" value="1"/>
</dbReference>
<dbReference type="CDD" id="cd18989">
    <property type="entry name" value="LGIC_ECD_cation"/>
    <property type="match status" value="1"/>
</dbReference>
<dbReference type="Proteomes" id="UP001176961">
    <property type="component" value="Unassembled WGS sequence"/>
</dbReference>
<sequence length="414" mass="47238">MLNSIFFIAVAVLQHISGYQGPSNRLTRHLLEQHERSAPPDGVVNITHEMELVHIISIDEVRQVIRVLVYVVEQWDDPTLSWDPTNFSGLRFTWLPEDSIWIPDIIVFNMLNHQELLQSVRSPVRIEFNGRVTFSYPAIYSVMCRINVAKFPFDTQKCDLRIASWGYGEEKILLNASSKPFLQHYAANEEWALQEVGITQDHYDHEGTVVSEAKYIVSISRKPFYYLVSLVLPSYIICMLSVGGLFARFSTKHERQERFTLGVTAILSMAVLSLVVTEKVPHSSEEVPLLIVYFHFNIVMVTLATTITSAVMRVHSKGFSSRLLPPPMWLLRYLYIRRAQFTSIPNGNSANAKRVMIAEQWGAVSRRMDHLLALFFLATVSAPTMYLFLLCFSMDNSAQERALLNGAREATAKF</sequence>
<feature type="transmembrane region" description="Helical" evidence="5">
    <location>
        <begin position="224"/>
        <end position="247"/>
    </location>
</feature>
<evidence type="ECO:0000259" key="6">
    <source>
        <dbReference type="Pfam" id="PF02931"/>
    </source>
</evidence>
<feature type="transmembrane region" description="Helical" evidence="5">
    <location>
        <begin position="259"/>
        <end position="277"/>
    </location>
</feature>
<feature type="domain" description="Neurotransmitter-gated ion-channel ligand-binding" evidence="6">
    <location>
        <begin position="24"/>
        <end position="223"/>
    </location>
</feature>
<evidence type="ECO:0000256" key="2">
    <source>
        <dbReference type="ARBA" id="ARBA00022692"/>
    </source>
</evidence>
<evidence type="ECO:0000256" key="3">
    <source>
        <dbReference type="ARBA" id="ARBA00022989"/>
    </source>
</evidence>
<dbReference type="PANTHER" id="PTHR18945">
    <property type="entry name" value="NEUROTRANSMITTER GATED ION CHANNEL"/>
    <property type="match status" value="1"/>
</dbReference>
<dbReference type="GO" id="GO:0016020">
    <property type="term" value="C:membrane"/>
    <property type="evidence" value="ECO:0007669"/>
    <property type="project" value="UniProtKB-SubCell"/>
</dbReference>
<dbReference type="Gene3D" id="1.20.58.390">
    <property type="entry name" value="Neurotransmitter-gated ion-channel transmembrane domain"/>
    <property type="match status" value="1"/>
</dbReference>
<keyword evidence="3 5" id="KW-1133">Transmembrane helix</keyword>
<evidence type="ECO:0000256" key="5">
    <source>
        <dbReference type="RuleBase" id="RU000687"/>
    </source>
</evidence>
<keyword evidence="4 5" id="KW-0472">Membrane</keyword>
<dbReference type="CDD" id="cd19051">
    <property type="entry name" value="LGIC_TM_cation"/>
    <property type="match status" value="1"/>
</dbReference>
<dbReference type="InterPro" id="IPR006029">
    <property type="entry name" value="Neurotrans-gated_channel_TM"/>
</dbReference>
<dbReference type="InterPro" id="IPR036719">
    <property type="entry name" value="Neuro-gated_channel_TM_sf"/>
</dbReference>